<dbReference type="EMBL" id="DVFN01000079">
    <property type="protein sequence ID" value="HIQ69722.1"/>
    <property type="molecule type" value="Genomic_DNA"/>
</dbReference>
<protein>
    <submittedName>
        <fullName evidence="3">DUF134 domain-containing protein</fullName>
    </submittedName>
</protein>
<reference evidence="3" key="1">
    <citation type="submission" date="2020-10" db="EMBL/GenBank/DDBJ databases">
        <authorList>
            <person name="Gilroy R."/>
        </authorList>
    </citation>
    <scope>NUCLEOTIDE SEQUENCE</scope>
    <source>
        <strain evidence="3">ChiSjej2B20-13462</strain>
    </source>
</reference>
<comment type="similarity">
    <text evidence="1">Belongs to the UPF0251 family.</text>
</comment>
<dbReference type="SUPFAM" id="SSF53146">
    <property type="entry name" value="Nitrogenase accessory factor-like"/>
    <property type="match status" value="1"/>
</dbReference>
<dbReference type="SUPFAM" id="SSF88659">
    <property type="entry name" value="Sigma3 and sigma4 domains of RNA polymerase sigma factors"/>
    <property type="match status" value="1"/>
</dbReference>
<dbReference type="Proteomes" id="UP000886874">
    <property type="component" value="Unassembled WGS sequence"/>
</dbReference>
<dbReference type="Pfam" id="PF02001">
    <property type="entry name" value="DUF134"/>
    <property type="match status" value="1"/>
</dbReference>
<dbReference type="InterPro" id="IPR013324">
    <property type="entry name" value="RNA_pol_sigma_r3/r4-like"/>
</dbReference>
<proteinExistence type="inferred from homology"/>
<comment type="caution">
    <text evidence="3">The sequence shown here is derived from an EMBL/GenBank/DDBJ whole genome shotgun (WGS) entry which is preliminary data.</text>
</comment>
<accession>A0A9D0Z5S4</accession>
<name>A0A9D0Z5S4_9FIRM</name>
<evidence type="ECO:0000256" key="1">
    <source>
        <dbReference type="ARBA" id="ARBA00009350"/>
    </source>
</evidence>
<dbReference type="PANTHER" id="PTHR37478:SF2">
    <property type="entry name" value="UPF0251 PROTEIN TK0562"/>
    <property type="match status" value="1"/>
</dbReference>
<feature type="domain" description="Dinitrogenase iron-molybdenum cofactor biosynthesis" evidence="2">
    <location>
        <begin position="122"/>
        <end position="209"/>
    </location>
</feature>
<dbReference type="Gene3D" id="3.30.420.130">
    <property type="entry name" value="Dinitrogenase iron-molybdenum cofactor biosynthesis domain"/>
    <property type="match status" value="1"/>
</dbReference>
<dbReference type="InterPro" id="IPR003731">
    <property type="entry name" value="Di-Nase_FeMo-co_biosynth"/>
</dbReference>
<dbReference type="Pfam" id="PF02579">
    <property type="entry name" value="Nitro_FeMo-Co"/>
    <property type="match status" value="1"/>
</dbReference>
<evidence type="ECO:0000313" key="4">
    <source>
        <dbReference type="Proteomes" id="UP000886874"/>
    </source>
</evidence>
<dbReference type="PANTHER" id="PTHR37478">
    <property type="match status" value="1"/>
</dbReference>
<evidence type="ECO:0000259" key="2">
    <source>
        <dbReference type="Pfam" id="PF02579"/>
    </source>
</evidence>
<sequence>MARPCKRRRVWMEPEYCRFLPDGTPAEGCEVLTVDEFEAVRLLDLEGCTQEQCAGQMGIARSTVADIYESARRKIAGSLVYGRPLLISGGHYHVCGTSPGAPAQAPQRKEAIQMRIAVTYEDGMVFQHFGHTEQFKLYDVENGQVTAAQVVDTNGQGHGALAGFLTAAQVDVLLCGGIGGGAQAALAQAGIQLFGGVTGPADEAVADYLAGTLNYVPGIRCDHHDHGHDHDCGSHGCGGGCHH</sequence>
<dbReference type="AlphaFoldDB" id="A0A9D0Z5S4"/>
<reference evidence="3" key="2">
    <citation type="journal article" date="2021" name="PeerJ">
        <title>Extensive microbial diversity within the chicken gut microbiome revealed by metagenomics and culture.</title>
        <authorList>
            <person name="Gilroy R."/>
            <person name="Ravi A."/>
            <person name="Getino M."/>
            <person name="Pursley I."/>
            <person name="Horton D.L."/>
            <person name="Alikhan N.F."/>
            <person name="Baker D."/>
            <person name="Gharbi K."/>
            <person name="Hall N."/>
            <person name="Watson M."/>
            <person name="Adriaenssens E.M."/>
            <person name="Foster-Nyarko E."/>
            <person name="Jarju S."/>
            <person name="Secka A."/>
            <person name="Antonio M."/>
            <person name="Oren A."/>
            <person name="Chaudhuri R.R."/>
            <person name="La Ragione R."/>
            <person name="Hildebrand F."/>
            <person name="Pallen M.J."/>
        </authorList>
    </citation>
    <scope>NUCLEOTIDE SEQUENCE</scope>
    <source>
        <strain evidence="3">ChiSjej2B20-13462</strain>
    </source>
</reference>
<organism evidence="3 4">
    <name type="scientific">Candidatus Avoscillospira stercorigallinarum</name>
    <dbReference type="NCBI Taxonomy" id="2840708"/>
    <lineage>
        <taxon>Bacteria</taxon>
        <taxon>Bacillati</taxon>
        <taxon>Bacillota</taxon>
        <taxon>Clostridia</taxon>
        <taxon>Eubacteriales</taxon>
        <taxon>Oscillospiraceae</taxon>
        <taxon>Oscillospiraceae incertae sedis</taxon>
        <taxon>Candidatus Avoscillospira</taxon>
    </lineage>
</organism>
<evidence type="ECO:0000313" key="3">
    <source>
        <dbReference type="EMBL" id="HIQ69722.1"/>
    </source>
</evidence>
<dbReference type="InterPro" id="IPR036105">
    <property type="entry name" value="DiNase_FeMo-co_biosyn_sf"/>
</dbReference>
<gene>
    <name evidence="3" type="ORF">IAA67_05280</name>
</gene>
<dbReference type="InterPro" id="IPR002852">
    <property type="entry name" value="UPF0251"/>
</dbReference>